<keyword evidence="7" id="KW-0378">Hydrolase</keyword>
<dbReference type="InterPro" id="IPR039039">
    <property type="entry name" value="RAI1-like_fam"/>
</dbReference>
<comment type="caution">
    <text evidence="10">The sequence shown here is derived from an EMBL/GenBank/DDBJ whole genome shotgun (WGS) entry which is preliminary data.</text>
</comment>
<dbReference type="GO" id="GO:0004518">
    <property type="term" value="F:nuclease activity"/>
    <property type="evidence" value="ECO:0007669"/>
    <property type="project" value="UniProtKB-KW"/>
</dbReference>
<sequence length="480" mass="55101">MASSLQPKRKKKRRQNGLPNSLFTRLQLVMALDDFPDQLEDASSSYVDSYDARVLGSCTLAWHLPTDPLSVSNYRRCSVIPGQVPYYVPPLLPCPLPSDSRPNSRIVKPTLASILPLLLTARQVRVDVRQYDFVSERNSLRKFMLNDEDYIISVMRFDNTIFLRRHAAYYSIDRNDKGYRFEEMCTTTSNYLDGDYHQLTEGRIGELRTLILAETDAIKQENGEAIELKSHKNLSGKWMQHDWWSQAYLSGTNTIIHGRQSNNQASEISHLVEYRVSQLSDNQSKIESFQRLHRILQFLRSNVIERRTYLLRRHHDPVAPKKETEYEGGRESYQENEDYKGATLLALLDDELNGWVHHVQYILPEGRAKWWHLGENADKEEEEIEPEEGSPLLTPIGACMCFCLIQSLTGHLCICSWSCLGKYLCWFSSDYEPELPPLPTNEYRDGSEIGEAEDPSPEEETKVRAAEGLAADEGGEKDDD</sequence>
<dbReference type="GO" id="GO:0003723">
    <property type="term" value="F:RNA binding"/>
    <property type="evidence" value="ECO:0007669"/>
    <property type="project" value="UniProtKB-KW"/>
</dbReference>
<dbReference type="InterPro" id="IPR013961">
    <property type="entry name" value="RAI1"/>
</dbReference>
<feature type="compositionally biased region" description="Acidic residues" evidence="8">
    <location>
        <begin position="448"/>
        <end position="458"/>
    </location>
</feature>
<dbReference type="AlphaFoldDB" id="A0A819XSV6"/>
<gene>
    <name evidence="10" type="ORF">OVN521_LOCUS23388</name>
</gene>
<evidence type="ECO:0000256" key="8">
    <source>
        <dbReference type="SAM" id="MobiDB-lite"/>
    </source>
</evidence>
<dbReference type="PANTHER" id="PTHR12395:SF9">
    <property type="entry name" value="DECAPPING AND EXORIBONUCLEASE PROTEIN"/>
    <property type="match status" value="1"/>
</dbReference>
<comment type="function">
    <text evidence="7">Decapping enzyme for NAD-capped RNAs: specifically hydrolyzes the nicotinamide adenine dinucleotide (NAD) cap from a subset of RNAs by removing the entire NAD moiety from the 5'-end of an NAD-capped RNA.</text>
</comment>
<evidence type="ECO:0000256" key="1">
    <source>
        <dbReference type="ARBA" id="ARBA00004430"/>
    </source>
</evidence>
<dbReference type="GO" id="GO:0000166">
    <property type="term" value="F:nucleotide binding"/>
    <property type="evidence" value="ECO:0007669"/>
    <property type="project" value="UniProtKB-KW"/>
</dbReference>
<comment type="similarity">
    <text evidence="2 7">Belongs to the DXO/Dom3Z family.</text>
</comment>
<proteinExistence type="inferred from homology"/>
<dbReference type="GO" id="GO:0001534">
    <property type="term" value="C:radial spoke"/>
    <property type="evidence" value="ECO:0007669"/>
    <property type="project" value="InterPro"/>
</dbReference>
<dbReference type="Proteomes" id="UP000663866">
    <property type="component" value="Unassembled WGS sequence"/>
</dbReference>
<keyword evidence="3" id="KW-0963">Cytoplasm</keyword>
<evidence type="ECO:0000313" key="10">
    <source>
        <dbReference type="EMBL" id="CAF4147095.1"/>
    </source>
</evidence>
<dbReference type="GO" id="GO:0046872">
    <property type="term" value="F:metal ion binding"/>
    <property type="evidence" value="ECO:0007669"/>
    <property type="project" value="UniProtKB-KW"/>
</dbReference>
<keyword evidence="7" id="KW-0540">Nuclease</keyword>
<evidence type="ECO:0000256" key="4">
    <source>
        <dbReference type="ARBA" id="ARBA00023069"/>
    </source>
</evidence>
<keyword evidence="6" id="KW-0966">Cell projection</keyword>
<dbReference type="EMBL" id="CAJOBG010005291">
    <property type="protein sequence ID" value="CAF4147095.1"/>
    <property type="molecule type" value="Genomic_DNA"/>
</dbReference>
<dbReference type="GO" id="GO:0034353">
    <property type="term" value="F:mRNA 5'-diphosphatase activity"/>
    <property type="evidence" value="ECO:0007669"/>
    <property type="project" value="TreeGrafter"/>
</dbReference>
<dbReference type="Pfam" id="PF08652">
    <property type="entry name" value="RAI1"/>
    <property type="match status" value="1"/>
</dbReference>
<reference evidence="10" key="1">
    <citation type="submission" date="2021-02" db="EMBL/GenBank/DDBJ databases">
        <authorList>
            <person name="Nowell W R."/>
        </authorList>
    </citation>
    <scope>NUCLEOTIDE SEQUENCE</scope>
</reference>
<protein>
    <recommendedName>
        <fullName evidence="7">Decapping nuclease</fullName>
        <ecNumber evidence="7">3.6.1.-</ecNumber>
    </recommendedName>
</protein>
<keyword evidence="4" id="KW-0969">Cilium</keyword>
<keyword evidence="11" id="KW-1185">Reference proteome</keyword>
<evidence type="ECO:0000256" key="5">
    <source>
        <dbReference type="ARBA" id="ARBA00023212"/>
    </source>
</evidence>
<comment type="subcellular location">
    <subcellularLocation>
        <location evidence="1">Cytoplasm</location>
        <location evidence="1">Cytoskeleton</location>
        <location evidence="1">Cilium axoneme</location>
    </subcellularLocation>
    <subcellularLocation>
        <location evidence="7">Nucleus</location>
    </subcellularLocation>
</comment>
<dbReference type="GO" id="GO:0060271">
    <property type="term" value="P:cilium assembly"/>
    <property type="evidence" value="ECO:0007669"/>
    <property type="project" value="InterPro"/>
</dbReference>
<evidence type="ECO:0000256" key="3">
    <source>
        <dbReference type="ARBA" id="ARBA00022490"/>
    </source>
</evidence>
<dbReference type="GO" id="GO:0005634">
    <property type="term" value="C:nucleus"/>
    <property type="evidence" value="ECO:0007669"/>
    <property type="project" value="UniProtKB-SubCell"/>
</dbReference>
<dbReference type="GO" id="GO:0005829">
    <property type="term" value="C:cytosol"/>
    <property type="evidence" value="ECO:0007669"/>
    <property type="project" value="TreeGrafter"/>
</dbReference>
<feature type="region of interest" description="Disordered" evidence="8">
    <location>
        <begin position="437"/>
        <end position="480"/>
    </location>
</feature>
<dbReference type="GO" id="GO:0110155">
    <property type="term" value="P:NAD-cap decapping"/>
    <property type="evidence" value="ECO:0007669"/>
    <property type="project" value="TreeGrafter"/>
</dbReference>
<feature type="domain" description="RAI1-like" evidence="9">
    <location>
        <begin position="110"/>
        <end position="314"/>
    </location>
</feature>
<keyword evidence="5" id="KW-0206">Cytoskeleton</keyword>
<name>A0A819XSV6_9BILA</name>
<keyword evidence="7" id="KW-0539">Nucleus</keyword>
<evidence type="ECO:0000256" key="6">
    <source>
        <dbReference type="ARBA" id="ARBA00023273"/>
    </source>
</evidence>
<dbReference type="GO" id="GO:0000956">
    <property type="term" value="P:nuclear-transcribed mRNA catabolic process"/>
    <property type="evidence" value="ECO:0007669"/>
    <property type="project" value="TreeGrafter"/>
</dbReference>
<dbReference type="PANTHER" id="PTHR12395">
    <property type="entry name" value="DOM-3 RELATED"/>
    <property type="match status" value="1"/>
</dbReference>
<dbReference type="GO" id="GO:0060294">
    <property type="term" value="P:cilium movement involved in cell motility"/>
    <property type="evidence" value="ECO:0007669"/>
    <property type="project" value="InterPro"/>
</dbReference>
<dbReference type="EC" id="3.6.1.-" evidence="7"/>
<evidence type="ECO:0000313" key="11">
    <source>
        <dbReference type="Proteomes" id="UP000663866"/>
    </source>
</evidence>
<comment type="cofactor">
    <cofactor evidence="7">
        <name>a divalent metal cation</name>
        <dbReference type="ChEBI" id="CHEBI:60240"/>
    </cofactor>
</comment>
<dbReference type="InterPro" id="IPR006802">
    <property type="entry name" value="Radial_spoke"/>
</dbReference>
<evidence type="ECO:0000256" key="2">
    <source>
        <dbReference type="ARBA" id="ARBA00006562"/>
    </source>
</evidence>
<dbReference type="Pfam" id="PF04712">
    <property type="entry name" value="Radial_spoke"/>
    <property type="match status" value="1"/>
</dbReference>
<evidence type="ECO:0000259" key="9">
    <source>
        <dbReference type="Pfam" id="PF08652"/>
    </source>
</evidence>
<keyword evidence="7" id="KW-0694">RNA-binding</keyword>
<keyword evidence="7" id="KW-0479">Metal-binding</keyword>
<accession>A0A819XSV6</accession>
<keyword evidence="7" id="KW-0547">Nucleotide-binding</keyword>
<evidence type="ECO:0000256" key="7">
    <source>
        <dbReference type="RuleBase" id="RU367113"/>
    </source>
</evidence>
<organism evidence="10 11">
    <name type="scientific">Rotaria magnacalcarata</name>
    <dbReference type="NCBI Taxonomy" id="392030"/>
    <lineage>
        <taxon>Eukaryota</taxon>
        <taxon>Metazoa</taxon>
        <taxon>Spiralia</taxon>
        <taxon>Gnathifera</taxon>
        <taxon>Rotifera</taxon>
        <taxon>Eurotatoria</taxon>
        <taxon>Bdelloidea</taxon>
        <taxon>Philodinida</taxon>
        <taxon>Philodinidae</taxon>
        <taxon>Rotaria</taxon>
    </lineage>
</organism>